<proteinExistence type="predicted"/>
<accession>A0A0A9GXQ5</accession>
<protein>
    <submittedName>
        <fullName evidence="1">Uncharacterized protein</fullName>
    </submittedName>
</protein>
<dbReference type="AlphaFoldDB" id="A0A0A9GXQ5"/>
<dbReference type="EMBL" id="GBRH01168594">
    <property type="protein sequence ID" value="JAE29302.1"/>
    <property type="molecule type" value="Transcribed_RNA"/>
</dbReference>
<reference evidence="1" key="2">
    <citation type="journal article" date="2015" name="Data Brief">
        <title>Shoot transcriptome of the giant reed, Arundo donax.</title>
        <authorList>
            <person name="Barrero R.A."/>
            <person name="Guerrero F.D."/>
            <person name="Moolhuijzen P."/>
            <person name="Goolsby J.A."/>
            <person name="Tidwell J."/>
            <person name="Bellgard S.E."/>
            <person name="Bellgard M.I."/>
        </authorList>
    </citation>
    <scope>NUCLEOTIDE SEQUENCE</scope>
    <source>
        <tissue evidence="1">Shoot tissue taken approximately 20 cm above the soil surface</tissue>
    </source>
</reference>
<evidence type="ECO:0000313" key="1">
    <source>
        <dbReference type="EMBL" id="JAE29302.1"/>
    </source>
</evidence>
<sequence length="34" mass="3973">MQDKLVICCCQIMCCRIFWPNSGSVFLCSYHQNT</sequence>
<name>A0A0A9GXQ5_ARUDO</name>
<reference evidence="1" key="1">
    <citation type="submission" date="2014-09" db="EMBL/GenBank/DDBJ databases">
        <authorList>
            <person name="Magalhaes I.L.F."/>
            <person name="Oliveira U."/>
            <person name="Santos F.R."/>
            <person name="Vidigal T.H.D.A."/>
            <person name="Brescovit A.D."/>
            <person name="Santos A.J."/>
        </authorList>
    </citation>
    <scope>NUCLEOTIDE SEQUENCE</scope>
    <source>
        <tissue evidence="1">Shoot tissue taken approximately 20 cm above the soil surface</tissue>
    </source>
</reference>
<organism evidence="1">
    <name type="scientific">Arundo donax</name>
    <name type="common">Giant reed</name>
    <name type="synonym">Donax arundinaceus</name>
    <dbReference type="NCBI Taxonomy" id="35708"/>
    <lineage>
        <taxon>Eukaryota</taxon>
        <taxon>Viridiplantae</taxon>
        <taxon>Streptophyta</taxon>
        <taxon>Embryophyta</taxon>
        <taxon>Tracheophyta</taxon>
        <taxon>Spermatophyta</taxon>
        <taxon>Magnoliopsida</taxon>
        <taxon>Liliopsida</taxon>
        <taxon>Poales</taxon>
        <taxon>Poaceae</taxon>
        <taxon>PACMAD clade</taxon>
        <taxon>Arundinoideae</taxon>
        <taxon>Arundineae</taxon>
        <taxon>Arundo</taxon>
    </lineage>
</organism>